<keyword evidence="3" id="KW-1003">Cell membrane</keyword>
<sequence length="347" mass="38105">MTDANQHEPLLLRVTGLTVRLNSSHGLVHAVEDVSFSLARGQTLGIVGESGSGKSVMARSLMGLLPRRSIAFGSGSILFHTDNAQEQDLAQMPDKLMRHLRGPAMAMVFQDPMTALNPVLRLSVQLTEPLRQHLGLDRQQARSRAIELLAAVGIPDAAGRIDQYPHQLSGGMRQRVVIAIALACNPALLIADEPTTALDVTVQKQILDLLARLQREHNMAMILITHDLGVVASRADYIAVMYAGRIVEYAPARTLFTSMQHPYTEALFKSIPRINDPSHTRLQAIPGRPPQLINAAVGCAFAPRCQYVQPRCRQQTPPVVEVPDAREHRHACFYPISPGLNREEGDD</sequence>
<gene>
    <name evidence="8" type="ORF">LCGC14_0008100</name>
</gene>
<evidence type="ECO:0000313" key="8">
    <source>
        <dbReference type="EMBL" id="KKO12793.1"/>
    </source>
</evidence>
<dbReference type="FunFam" id="3.40.50.300:FF:000016">
    <property type="entry name" value="Oligopeptide ABC transporter ATP-binding component"/>
    <property type="match status" value="1"/>
</dbReference>
<keyword evidence="6" id="KW-0472">Membrane</keyword>
<keyword evidence="2" id="KW-0813">Transport</keyword>
<keyword evidence="5" id="KW-0067">ATP-binding</keyword>
<dbReference type="CDD" id="cd03257">
    <property type="entry name" value="ABC_NikE_OppD_transporters"/>
    <property type="match status" value="1"/>
</dbReference>
<dbReference type="PANTHER" id="PTHR43297">
    <property type="entry name" value="OLIGOPEPTIDE TRANSPORT ATP-BINDING PROTEIN APPD"/>
    <property type="match status" value="1"/>
</dbReference>
<dbReference type="SUPFAM" id="SSF52540">
    <property type="entry name" value="P-loop containing nucleoside triphosphate hydrolases"/>
    <property type="match status" value="1"/>
</dbReference>
<dbReference type="AlphaFoldDB" id="A0A0F9WJS4"/>
<proteinExistence type="predicted"/>
<dbReference type="InterPro" id="IPR003593">
    <property type="entry name" value="AAA+_ATPase"/>
</dbReference>
<evidence type="ECO:0000256" key="3">
    <source>
        <dbReference type="ARBA" id="ARBA00022475"/>
    </source>
</evidence>
<comment type="caution">
    <text evidence="8">The sequence shown here is derived from an EMBL/GenBank/DDBJ whole genome shotgun (WGS) entry which is preliminary data.</text>
</comment>
<organism evidence="8">
    <name type="scientific">marine sediment metagenome</name>
    <dbReference type="NCBI Taxonomy" id="412755"/>
    <lineage>
        <taxon>unclassified sequences</taxon>
        <taxon>metagenomes</taxon>
        <taxon>ecological metagenomes</taxon>
    </lineage>
</organism>
<feature type="domain" description="ABC transporter" evidence="7">
    <location>
        <begin position="12"/>
        <end position="268"/>
    </location>
</feature>
<comment type="subcellular location">
    <subcellularLocation>
        <location evidence="1">Cell membrane</location>
        <topology evidence="1">Peripheral membrane protein</topology>
    </subcellularLocation>
</comment>
<dbReference type="PROSITE" id="PS50893">
    <property type="entry name" value="ABC_TRANSPORTER_2"/>
    <property type="match status" value="1"/>
</dbReference>
<dbReference type="GO" id="GO:0015833">
    <property type="term" value="P:peptide transport"/>
    <property type="evidence" value="ECO:0007669"/>
    <property type="project" value="InterPro"/>
</dbReference>
<dbReference type="GO" id="GO:0005524">
    <property type="term" value="F:ATP binding"/>
    <property type="evidence" value="ECO:0007669"/>
    <property type="project" value="UniProtKB-KW"/>
</dbReference>
<name>A0A0F9WJS4_9ZZZZ</name>
<dbReference type="InterPro" id="IPR027417">
    <property type="entry name" value="P-loop_NTPase"/>
</dbReference>
<dbReference type="InterPro" id="IPR050388">
    <property type="entry name" value="ABC_Ni/Peptide_Import"/>
</dbReference>
<dbReference type="GO" id="GO:0005886">
    <property type="term" value="C:plasma membrane"/>
    <property type="evidence" value="ECO:0007669"/>
    <property type="project" value="UniProtKB-SubCell"/>
</dbReference>
<dbReference type="Gene3D" id="3.40.50.300">
    <property type="entry name" value="P-loop containing nucleotide triphosphate hydrolases"/>
    <property type="match status" value="1"/>
</dbReference>
<dbReference type="GO" id="GO:0016887">
    <property type="term" value="F:ATP hydrolysis activity"/>
    <property type="evidence" value="ECO:0007669"/>
    <property type="project" value="InterPro"/>
</dbReference>
<evidence type="ECO:0000256" key="1">
    <source>
        <dbReference type="ARBA" id="ARBA00004202"/>
    </source>
</evidence>
<dbReference type="InterPro" id="IPR003439">
    <property type="entry name" value="ABC_transporter-like_ATP-bd"/>
</dbReference>
<accession>A0A0F9WJS4</accession>
<evidence type="ECO:0000256" key="2">
    <source>
        <dbReference type="ARBA" id="ARBA00022448"/>
    </source>
</evidence>
<protein>
    <recommendedName>
        <fullName evidence="7">ABC transporter domain-containing protein</fullName>
    </recommendedName>
</protein>
<evidence type="ECO:0000256" key="6">
    <source>
        <dbReference type="ARBA" id="ARBA00023136"/>
    </source>
</evidence>
<dbReference type="Pfam" id="PF00005">
    <property type="entry name" value="ABC_tran"/>
    <property type="match status" value="1"/>
</dbReference>
<dbReference type="NCBIfam" id="TIGR01727">
    <property type="entry name" value="oligo_HPY"/>
    <property type="match status" value="1"/>
</dbReference>
<dbReference type="PANTHER" id="PTHR43297:SF2">
    <property type="entry name" value="DIPEPTIDE TRANSPORT ATP-BINDING PROTEIN DPPD"/>
    <property type="match status" value="1"/>
</dbReference>
<dbReference type="PROSITE" id="PS00211">
    <property type="entry name" value="ABC_TRANSPORTER_1"/>
    <property type="match status" value="1"/>
</dbReference>
<dbReference type="SMART" id="SM00382">
    <property type="entry name" value="AAA"/>
    <property type="match status" value="1"/>
</dbReference>
<keyword evidence="4" id="KW-0547">Nucleotide-binding</keyword>
<evidence type="ECO:0000259" key="7">
    <source>
        <dbReference type="PROSITE" id="PS50893"/>
    </source>
</evidence>
<dbReference type="InterPro" id="IPR017871">
    <property type="entry name" value="ABC_transporter-like_CS"/>
</dbReference>
<evidence type="ECO:0000256" key="5">
    <source>
        <dbReference type="ARBA" id="ARBA00022840"/>
    </source>
</evidence>
<evidence type="ECO:0000256" key="4">
    <source>
        <dbReference type="ARBA" id="ARBA00022741"/>
    </source>
</evidence>
<dbReference type="Pfam" id="PF08352">
    <property type="entry name" value="oligo_HPY"/>
    <property type="match status" value="1"/>
</dbReference>
<dbReference type="EMBL" id="LAZR01000001">
    <property type="protein sequence ID" value="KKO12793.1"/>
    <property type="molecule type" value="Genomic_DNA"/>
</dbReference>
<dbReference type="InterPro" id="IPR013563">
    <property type="entry name" value="Oligopep_ABC_C"/>
</dbReference>
<reference evidence="8" key="1">
    <citation type="journal article" date="2015" name="Nature">
        <title>Complex archaea that bridge the gap between prokaryotes and eukaryotes.</title>
        <authorList>
            <person name="Spang A."/>
            <person name="Saw J.H."/>
            <person name="Jorgensen S.L."/>
            <person name="Zaremba-Niedzwiedzka K."/>
            <person name="Martijn J."/>
            <person name="Lind A.E."/>
            <person name="van Eijk R."/>
            <person name="Schleper C."/>
            <person name="Guy L."/>
            <person name="Ettema T.J."/>
        </authorList>
    </citation>
    <scope>NUCLEOTIDE SEQUENCE</scope>
</reference>